<accession>A0A251XYG4</accession>
<evidence type="ECO:0000313" key="1">
    <source>
        <dbReference type="EMBL" id="OUE10303.1"/>
    </source>
</evidence>
<dbReference type="EMBL" id="MDHJ01000001">
    <property type="protein sequence ID" value="OUE10303.1"/>
    <property type="molecule type" value="Genomic_DNA"/>
</dbReference>
<reference evidence="1 2" key="1">
    <citation type="submission" date="2016-08" db="EMBL/GenBank/DDBJ databases">
        <title>Genome sequence of Clavibacter michiganensis spp. strain CASJ009.</title>
        <authorList>
            <person name="Thapa S.P."/>
            <person name="Coaker G."/>
        </authorList>
    </citation>
    <scope>NUCLEOTIDE SEQUENCE [LARGE SCALE GENOMIC DNA]</scope>
    <source>
        <strain evidence="1">CASJ009</strain>
    </source>
</reference>
<dbReference type="AlphaFoldDB" id="A0A251XYG4"/>
<dbReference type="Proteomes" id="UP000195106">
    <property type="component" value="Unassembled WGS sequence"/>
</dbReference>
<comment type="caution">
    <text evidence="1">The sequence shown here is derived from an EMBL/GenBank/DDBJ whole genome shotgun (WGS) entry which is preliminary data.</text>
</comment>
<gene>
    <name evidence="1" type="ORF">CMsap09_15250</name>
</gene>
<organism evidence="1 2">
    <name type="scientific">Clavibacter michiganensis</name>
    <dbReference type="NCBI Taxonomy" id="28447"/>
    <lineage>
        <taxon>Bacteria</taxon>
        <taxon>Bacillati</taxon>
        <taxon>Actinomycetota</taxon>
        <taxon>Actinomycetes</taxon>
        <taxon>Micrococcales</taxon>
        <taxon>Microbacteriaceae</taxon>
        <taxon>Clavibacter</taxon>
    </lineage>
</organism>
<evidence type="ECO:0000313" key="2">
    <source>
        <dbReference type="Proteomes" id="UP000195106"/>
    </source>
</evidence>
<protein>
    <submittedName>
        <fullName evidence="1">Uncharacterized protein</fullName>
    </submittedName>
</protein>
<sequence>MHGLQCVHPIENRRHVRIATAAAAAARQYRRKDFGSALSTPATSTESV</sequence>
<proteinExistence type="predicted"/>
<name>A0A251XYG4_9MICO</name>